<dbReference type="EMBL" id="DVLU01000029">
    <property type="protein sequence ID" value="HIT84946.1"/>
    <property type="molecule type" value="Genomic_DNA"/>
</dbReference>
<evidence type="ECO:0000313" key="2">
    <source>
        <dbReference type="EMBL" id="HIT84946.1"/>
    </source>
</evidence>
<evidence type="ECO:0000259" key="1">
    <source>
        <dbReference type="Pfam" id="PF13023"/>
    </source>
</evidence>
<evidence type="ECO:0000313" key="3">
    <source>
        <dbReference type="Proteomes" id="UP000824165"/>
    </source>
</evidence>
<dbReference type="Gene3D" id="1.10.3210.10">
    <property type="entry name" value="Hypothetical protein af1432"/>
    <property type="match status" value="2"/>
</dbReference>
<dbReference type="Pfam" id="PF13023">
    <property type="entry name" value="HD_3"/>
    <property type="match status" value="1"/>
</dbReference>
<reference evidence="2" key="1">
    <citation type="submission" date="2020-10" db="EMBL/GenBank/DDBJ databases">
        <authorList>
            <person name="Gilroy R."/>
        </authorList>
    </citation>
    <scope>NUCLEOTIDE SEQUENCE</scope>
    <source>
        <strain evidence="2">CHK181-108</strain>
    </source>
</reference>
<dbReference type="Proteomes" id="UP000824165">
    <property type="component" value="Unassembled WGS sequence"/>
</dbReference>
<reference evidence="2" key="2">
    <citation type="journal article" date="2021" name="PeerJ">
        <title>Extensive microbial diversity within the chicken gut microbiome revealed by metagenomics and culture.</title>
        <authorList>
            <person name="Gilroy R."/>
            <person name="Ravi A."/>
            <person name="Getino M."/>
            <person name="Pursley I."/>
            <person name="Horton D.L."/>
            <person name="Alikhan N.F."/>
            <person name="Baker D."/>
            <person name="Gharbi K."/>
            <person name="Hall N."/>
            <person name="Watson M."/>
            <person name="Adriaenssens E.M."/>
            <person name="Foster-Nyarko E."/>
            <person name="Jarju S."/>
            <person name="Secka A."/>
            <person name="Antonio M."/>
            <person name="Oren A."/>
            <person name="Chaudhuri R.R."/>
            <person name="La Ragione R."/>
            <person name="Hildebrand F."/>
            <person name="Pallen M.J."/>
        </authorList>
    </citation>
    <scope>NUCLEOTIDE SEQUENCE</scope>
    <source>
        <strain evidence="2">CHK181-108</strain>
    </source>
</reference>
<name>A0A9D1KQE8_9FIRM</name>
<accession>A0A9D1KQE8</accession>
<sequence>MITKRLISLIYEAASIQRWNDHIRPWTGFTELDKQAHKMFYAYVLAKCEGEDVDMLKLVEGGIFEFFHRSVMTDIKPPIYHKLVKEKGPQIDKWVMEELRDDLGKIGGGFFERMERYYAEPEYSELEKRILKAAHYCASDWEFKIIYSLNRETFGIEQVKREMTEGLAACDTFSGFRYFMGSEYLKDFLSLIGKLRYQQRWAKAVRMPQTYVMGHMLVVAILSYFSALEIEPRPCGARLVNDFMAALFHDLAEVMTRDIVSPVKASVKGLDTIIRDIEDEQMKAVVYPLLPKSWHDEINYYTKDEFASKIRIDGKIIKTTSDKINDEYNDDAFEPTDGEIIRACDHLSAYMEAYLSLSYGIRSEPMVSGYEHLLEQYRGRVIGGVDFGRLFEYFRLDG</sequence>
<gene>
    <name evidence="2" type="ORF">IAA60_03455</name>
</gene>
<organism evidence="2 3">
    <name type="scientific">Candidatus Ornithomonoglobus intestinigallinarum</name>
    <dbReference type="NCBI Taxonomy" id="2840894"/>
    <lineage>
        <taxon>Bacteria</taxon>
        <taxon>Bacillati</taxon>
        <taxon>Bacillota</taxon>
        <taxon>Clostridia</taxon>
        <taxon>Candidatus Ornithomonoglobus</taxon>
    </lineage>
</organism>
<dbReference type="InterPro" id="IPR006674">
    <property type="entry name" value="HD_domain"/>
</dbReference>
<dbReference type="SUPFAM" id="SSF109604">
    <property type="entry name" value="HD-domain/PDEase-like"/>
    <property type="match status" value="2"/>
</dbReference>
<feature type="domain" description="HD" evidence="1">
    <location>
        <begin position="192"/>
        <end position="371"/>
    </location>
</feature>
<dbReference type="AlphaFoldDB" id="A0A9D1KQE8"/>
<proteinExistence type="predicted"/>
<comment type="caution">
    <text evidence="2">The sequence shown here is derived from an EMBL/GenBank/DDBJ whole genome shotgun (WGS) entry which is preliminary data.</text>
</comment>
<protein>
    <submittedName>
        <fullName evidence="2">HD domain-containing protein</fullName>
    </submittedName>
</protein>